<proteinExistence type="predicted"/>
<dbReference type="AlphaFoldDB" id="A0A2R9CCW5"/>
<reference evidence="2" key="3">
    <citation type="submission" date="2025-09" db="UniProtKB">
        <authorList>
            <consortium name="Ensembl"/>
        </authorList>
    </citation>
    <scope>IDENTIFICATION</scope>
</reference>
<evidence type="ECO:0000313" key="3">
    <source>
        <dbReference type="Proteomes" id="UP000240080"/>
    </source>
</evidence>
<name>A0A2R9CCW5_PANPA</name>
<organism evidence="2 3">
    <name type="scientific">Pan paniscus</name>
    <name type="common">Pygmy chimpanzee</name>
    <name type="synonym">Bonobo</name>
    <dbReference type="NCBI Taxonomy" id="9597"/>
    <lineage>
        <taxon>Eukaryota</taxon>
        <taxon>Metazoa</taxon>
        <taxon>Chordata</taxon>
        <taxon>Craniata</taxon>
        <taxon>Vertebrata</taxon>
        <taxon>Euteleostomi</taxon>
        <taxon>Mammalia</taxon>
        <taxon>Eutheria</taxon>
        <taxon>Euarchontoglires</taxon>
        <taxon>Primates</taxon>
        <taxon>Haplorrhini</taxon>
        <taxon>Catarrhini</taxon>
        <taxon>Hominidae</taxon>
        <taxon>Pan</taxon>
    </lineage>
</organism>
<reference evidence="2" key="2">
    <citation type="submission" date="2025-08" db="UniProtKB">
        <authorList>
            <consortium name="Ensembl"/>
        </authorList>
    </citation>
    <scope>IDENTIFICATION</scope>
</reference>
<dbReference type="GeneTree" id="ENSGT00940000154652"/>
<evidence type="ECO:0000256" key="1">
    <source>
        <dbReference type="SAM" id="MobiDB-lite"/>
    </source>
</evidence>
<accession>A0A2R9CCW5</accession>
<dbReference type="Bgee" id="ENSPPAG00000042539">
    <property type="expression patterns" value="Expressed in testis"/>
</dbReference>
<feature type="region of interest" description="Disordered" evidence="1">
    <location>
        <begin position="69"/>
        <end position="97"/>
    </location>
</feature>
<keyword evidence="3" id="KW-1185">Reference proteome</keyword>
<evidence type="ECO:0000313" key="2">
    <source>
        <dbReference type="Ensembl" id="ENSPPAP00000039709.1"/>
    </source>
</evidence>
<protein>
    <submittedName>
        <fullName evidence="2">Uncharacterized protein</fullName>
    </submittedName>
</protein>
<dbReference type="EMBL" id="AJFE02033153">
    <property type="status" value="NOT_ANNOTATED_CDS"/>
    <property type="molecule type" value="Genomic_DNA"/>
</dbReference>
<dbReference type="Proteomes" id="UP000240080">
    <property type="component" value="Chromosome 15"/>
</dbReference>
<dbReference type="Ensembl" id="ENSPPAT00000062621.1">
    <property type="protein sequence ID" value="ENSPPAP00000039709.1"/>
    <property type="gene ID" value="ENSPPAG00000042539.1"/>
</dbReference>
<reference evidence="2 3" key="1">
    <citation type="journal article" date="2012" name="Nature">
        <title>The bonobo genome compared with the chimpanzee and human genomes.</title>
        <authorList>
            <person name="Prufer K."/>
            <person name="Munch K."/>
            <person name="Hellmann I."/>
            <person name="Akagi K."/>
            <person name="Miller J.R."/>
            <person name="Walenz B."/>
            <person name="Koren S."/>
            <person name="Sutton G."/>
            <person name="Kodira C."/>
            <person name="Winer R."/>
            <person name="Knight J.R."/>
            <person name="Mullikin J.C."/>
            <person name="Meader S.J."/>
            <person name="Ponting C.P."/>
            <person name="Lunter G."/>
            <person name="Higashino S."/>
            <person name="Hobolth A."/>
            <person name="Dutheil J."/>
            <person name="Karakoc E."/>
            <person name="Alkan C."/>
            <person name="Sajjadian S."/>
            <person name="Catacchio C.R."/>
            <person name="Ventura M."/>
            <person name="Marques-Bonet T."/>
            <person name="Eichler E.E."/>
            <person name="Andre C."/>
            <person name="Atencia R."/>
            <person name="Mugisha L."/>
            <person name="Junhold J."/>
            <person name="Patterson N."/>
            <person name="Siebauer M."/>
            <person name="Good J.M."/>
            <person name="Fischer A."/>
            <person name="Ptak S.E."/>
            <person name="Lachmann M."/>
            <person name="Symer D.E."/>
            <person name="Mailund T."/>
            <person name="Schierup M.H."/>
            <person name="Andres A.M."/>
            <person name="Kelso J."/>
            <person name="Paabo S."/>
        </authorList>
    </citation>
    <scope>NUCLEOTIDE SEQUENCE [LARGE SCALE GENOMIC DNA]</scope>
</reference>
<sequence length="97" mass="9949">MAKDAGLIEANGDLKVLIDQNLSPGKGVVSLVAVHPSTVNPLGEQLLAKTSGQSNVNIAQQVVIGKPQRPEASNALAVGSPHTPVPRRTARGSLPVT</sequence>